<sequence>MPSCCTTGRPGARQTAEAISADIARRSLEIRSFRLEEERNCSGRPRSPAGRRPSRRWYTVFMRIHPGSVLTYLVSPGNGPLVAGNAVFAACFAGSVPLIGSGIGILLGITMSWAVLLLAFRRIAMPGDRDALAVSACFVLFFLTEALATANSGFAGRGYSEIAENLFFLGALPVFALMAAPPALLFKTLATGASAGAFVSLGLAMNSHLHRLELLTGNPLVLGLVASVMFGLCLCGAVWLENRWRWLCLAGALAAGTVVILTGSRTFWLTLALTPMALTAIRLRMTARAKALLAALLLLSGLGAVALYQYAPLVKDRVDAAVMDLDKAEAGEMDTSLGQRLVLWQSAVSLIREKPLLGHGGGDIARIMRERNDELNHVTFAMTHFHNAILNALVRGGVVNLAGFLVAFLAPAVLLWRNRHGPHGRPALALGASLYVPYGLSGVSGLVFGHDILDALFIGLSVILLTIARDPASSIGSVSTASGNAG</sequence>
<protein>
    <recommendedName>
        <fullName evidence="6">O-antigen ligase-related domain-containing protein</fullName>
    </recommendedName>
</protein>
<feature type="transmembrane region" description="Helical" evidence="5">
    <location>
        <begin position="132"/>
        <end position="154"/>
    </location>
</feature>
<dbReference type="GO" id="GO:0016020">
    <property type="term" value="C:membrane"/>
    <property type="evidence" value="ECO:0007669"/>
    <property type="project" value="UniProtKB-SubCell"/>
</dbReference>
<dbReference type="Proteomes" id="UP000221168">
    <property type="component" value="Unassembled WGS sequence"/>
</dbReference>
<feature type="transmembrane region" description="Helical" evidence="5">
    <location>
        <begin position="292"/>
        <end position="311"/>
    </location>
</feature>
<dbReference type="OrthoDB" id="7915840at2"/>
<evidence type="ECO:0000313" key="8">
    <source>
        <dbReference type="Proteomes" id="UP000221168"/>
    </source>
</evidence>
<keyword evidence="4 5" id="KW-0472">Membrane</keyword>
<feature type="transmembrane region" description="Helical" evidence="5">
    <location>
        <begin position="427"/>
        <end position="446"/>
    </location>
</feature>
<name>A0A2G1QI56_9HYPH</name>
<comment type="caution">
    <text evidence="7">The sequence shown here is derived from an EMBL/GenBank/DDBJ whole genome shotgun (WGS) entry which is preliminary data.</text>
</comment>
<accession>A0A2G1QI56</accession>
<keyword evidence="8" id="KW-1185">Reference proteome</keyword>
<dbReference type="AlphaFoldDB" id="A0A2G1QI56"/>
<evidence type="ECO:0000256" key="2">
    <source>
        <dbReference type="ARBA" id="ARBA00022692"/>
    </source>
</evidence>
<dbReference type="PANTHER" id="PTHR37422:SF13">
    <property type="entry name" value="LIPOPOLYSACCHARIDE BIOSYNTHESIS PROTEIN PA4999-RELATED"/>
    <property type="match status" value="1"/>
</dbReference>
<feature type="transmembrane region" description="Helical" evidence="5">
    <location>
        <begin position="57"/>
        <end position="75"/>
    </location>
</feature>
<feature type="transmembrane region" description="Helical" evidence="5">
    <location>
        <begin position="193"/>
        <end position="209"/>
    </location>
</feature>
<dbReference type="Pfam" id="PF04932">
    <property type="entry name" value="Wzy_C"/>
    <property type="match status" value="1"/>
</dbReference>
<comment type="subcellular location">
    <subcellularLocation>
        <location evidence="1">Membrane</location>
        <topology evidence="1">Multi-pass membrane protein</topology>
    </subcellularLocation>
</comment>
<evidence type="ECO:0000313" key="7">
    <source>
        <dbReference type="EMBL" id="PHP65134.1"/>
    </source>
</evidence>
<evidence type="ECO:0000259" key="6">
    <source>
        <dbReference type="Pfam" id="PF04932"/>
    </source>
</evidence>
<proteinExistence type="predicted"/>
<keyword evidence="2 5" id="KW-0812">Transmembrane</keyword>
<evidence type="ECO:0000256" key="1">
    <source>
        <dbReference type="ARBA" id="ARBA00004141"/>
    </source>
</evidence>
<dbReference type="InterPro" id="IPR007016">
    <property type="entry name" value="O-antigen_ligase-rel_domated"/>
</dbReference>
<organism evidence="7 8">
    <name type="scientific">Zhengella mangrovi</name>
    <dbReference type="NCBI Taxonomy" id="1982044"/>
    <lineage>
        <taxon>Bacteria</taxon>
        <taxon>Pseudomonadati</taxon>
        <taxon>Pseudomonadota</taxon>
        <taxon>Alphaproteobacteria</taxon>
        <taxon>Hyphomicrobiales</taxon>
        <taxon>Notoacmeibacteraceae</taxon>
        <taxon>Zhengella</taxon>
    </lineage>
</organism>
<feature type="transmembrane region" description="Helical" evidence="5">
    <location>
        <begin position="392"/>
        <end position="415"/>
    </location>
</feature>
<feature type="domain" description="O-antigen ligase-related" evidence="6">
    <location>
        <begin position="251"/>
        <end position="405"/>
    </location>
</feature>
<feature type="transmembrane region" description="Helical" evidence="5">
    <location>
        <begin position="87"/>
        <end position="120"/>
    </location>
</feature>
<dbReference type="InterPro" id="IPR051533">
    <property type="entry name" value="WaaL-like"/>
</dbReference>
<feature type="transmembrane region" description="Helical" evidence="5">
    <location>
        <begin position="221"/>
        <end position="239"/>
    </location>
</feature>
<gene>
    <name evidence="7" type="ORF">CSC94_20665</name>
</gene>
<dbReference type="EMBL" id="PDVP01000018">
    <property type="protein sequence ID" value="PHP65134.1"/>
    <property type="molecule type" value="Genomic_DNA"/>
</dbReference>
<evidence type="ECO:0000256" key="3">
    <source>
        <dbReference type="ARBA" id="ARBA00022989"/>
    </source>
</evidence>
<reference evidence="7 8" key="1">
    <citation type="submission" date="2017-10" db="EMBL/GenBank/DDBJ databases">
        <title>Sedimentibacterium mangrovi gen. nov., sp. nov., a novel member of family Phyllobacteriacea isolated from mangrove sediment.</title>
        <authorList>
            <person name="Liao H."/>
            <person name="Tian Y."/>
        </authorList>
    </citation>
    <scope>NUCLEOTIDE SEQUENCE [LARGE SCALE GENOMIC DNA]</scope>
    <source>
        <strain evidence="7 8">X9-2-2</strain>
    </source>
</reference>
<evidence type="ECO:0000256" key="5">
    <source>
        <dbReference type="SAM" id="Phobius"/>
    </source>
</evidence>
<dbReference type="PANTHER" id="PTHR37422">
    <property type="entry name" value="TEICHURONIC ACID BIOSYNTHESIS PROTEIN TUAE"/>
    <property type="match status" value="1"/>
</dbReference>
<keyword evidence="3 5" id="KW-1133">Transmembrane helix</keyword>
<evidence type="ECO:0000256" key="4">
    <source>
        <dbReference type="ARBA" id="ARBA00023136"/>
    </source>
</evidence>
<feature type="transmembrane region" description="Helical" evidence="5">
    <location>
        <begin position="244"/>
        <end position="261"/>
    </location>
</feature>